<comment type="caution">
    <text evidence="2">The sequence shown here is derived from an EMBL/GenBank/DDBJ whole genome shotgun (WGS) entry which is preliminary data.</text>
</comment>
<evidence type="ECO:0000256" key="1">
    <source>
        <dbReference type="SAM" id="Phobius"/>
    </source>
</evidence>
<keyword evidence="3" id="KW-1185">Reference proteome</keyword>
<evidence type="ECO:0000313" key="3">
    <source>
        <dbReference type="Proteomes" id="UP000826195"/>
    </source>
</evidence>
<keyword evidence="1" id="KW-0472">Membrane</keyword>
<accession>A0AAV7IIE9</accession>
<sequence length="117" mass="13692">MEKSPILTHRATLDYTLYLARLISLFEFDEKPLSKYAVITMFRIFNWVVVTLIVVANAADFCININDFLEVAYNLNYMVPFLMTELKSMAIYFQRSAFRRLIDDIHEPISFLKHSSG</sequence>
<dbReference type="Proteomes" id="UP000826195">
    <property type="component" value="Unassembled WGS sequence"/>
</dbReference>
<keyword evidence="1" id="KW-1133">Transmembrane helix</keyword>
<gene>
    <name evidence="2" type="ORF">KQX54_003344</name>
</gene>
<evidence type="ECO:0000313" key="2">
    <source>
        <dbReference type="EMBL" id="KAH0551945.1"/>
    </source>
</evidence>
<name>A0AAV7IIE9_COTGL</name>
<reference evidence="2 3" key="1">
    <citation type="journal article" date="2021" name="J. Hered.">
        <title>A chromosome-level genome assembly of the parasitoid wasp, Cotesia glomerata (Hymenoptera: Braconidae).</title>
        <authorList>
            <person name="Pinto B.J."/>
            <person name="Weis J.J."/>
            <person name="Gamble T."/>
            <person name="Ode P.J."/>
            <person name="Paul R."/>
            <person name="Zaspel J.M."/>
        </authorList>
    </citation>
    <scope>NUCLEOTIDE SEQUENCE [LARGE SCALE GENOMIC DNA]</scope>
    <source>
        <strain evidence="2">CgM1</strain>
    </source>
</reference>
<organism evidence="2 3">
    <name type="scientific">Cotesia glomerata</name>
    <name type="common">Lepidopteran parasitic wasp</name>
    <name type="synonym">Apanteles glomeratus</name>
    <dbReference type="NCBI Taxonomy" id="32391"/>
    <lineage>
        <taxon>Eukaryota</taxon>
        <taxon>Metazoa</taxon>
        <taxon>Ecdysozoa</taxon>
        <taxon>Arthropoda</taxon>
        <taxon>Hexapoda</taxon>
        <taxon>Insecta</taxon>
        <taxon>Pterygota</taxon>
        <taxon>Neoptera</taxon>
        <taxon>Endopterygota</taxon>
        <taxon>Hymenoptera</taxon>
        <taxon>Apocrita</taxon>
        <taxon>Ichneumonoidea</taxon>
        <taxon>Braconidae</taxon>
        <taxon>Microgastrinae</taxon>
        <taxon>Cotesia</taxon>
    </lineage>
</organism>
<proteinExistence type="predicted"/>
<dbReference type="AlphaFoldDB" id="A0AAV7IIE9"/>
<keyword evidence="1" id="KW-0812">Transmembrane</keyword>
<protein>
    <recommendedName>
        <fullName evidence="4">Gustatory receptor</fullName>
    </recommendedName>
</protein>
<evidence type="ECO:0008006" key="4">
    <source>
        <dbReference type="Google" id="ProtNLM"/>
    </source>
</evidence>
<feature type="transmembrane region" description="Helical" evidence="1">
    <location>
        <begin position="36"/>
        <end position="59"/>
    </location>
</feature>
<dbReference type="EMBL" id="JAHXZJ010001492">
    <property type="protein sequence ID" value="KAH0551945.1"/>
    <property type="molecule type" value="Genomic_DNA"/>
</dbReference>